<proteinExistence type="predicted"/>
<name>A0A382RJM3_9ZZZZ</name>
<dbReference type="AlphaFoldDB" id="A0A382RJM3"/>
<gene>
    <name evidence="1" type="ORF">METZ01_LOCUS350199</name>
</gene>
<accession>A0A382RJM3</accession>
<reference evidence="1" key="1">
    <citation type="submission" date="2018-05" db="EMBL/GenBank/DDBJ databases">
        <authorList>
            <person name="Lanie J.A."/>
            <person name="Ng W.-L."/>
            <person name="Kazmierczak K.M."/>
            <person name="Andrzejewski T.M."/>
            <person name="Davidsen T.M."/>
            <person name="Wayne K.J."/>
            <person name="Tettelin H."/>
            <person name="Glass J.I."/>
            <person name="Rusch D."/>
            <person name="Podicherti R."/>
            <person name="Tsui H.-C.T."/>
            <person name="Winkler M.E."/>
        </authorList>
    </citation>
    <scope>NUCLEOTIDE SEQUENCE</scope>
</reference>
<dbReference type="EMBL" id="UINC01121880">
    <property type="protein sequence ID" value="SVC97345.1"/>
    <property type="molecule type" value="Genomic_DNA"/>
</dbReference>
<evidence type="ECO:0000313" key="1">
    <source>
        <dbReference type="EMBL" id="SVC97345.1"/>
    </source>
</evidence>
<organism evidence="1">
    <name type="scientific">marine metagenome</name>
    <dbReference type="NCBI Taxonomy" id="408172"/>
    <lineage>
        <taxon>unclassified sequences</taxon>
        <taxon>metagenomes</taxon>
        <taxon>ecological metagenomes</taxon>
    </lineage>
</organism>
<protein>
    <submittedName>
        <fullName evidence="1">Uncharacterized protein</fullName>
    </submittedName>
</protein>
<sequence>MEQYTDEFYEVEPEDYRPVLIEPGNYPAELVDWSKEYSRQFRKLTLVMNFRIGADVIPSWFNIEPSDSETTVKAGWKSNFLRMYQGCLNVRLERRDRISMKPFAGRILKVEVVSITRDSDGSLMSEVNHYSRVKKILGVREEVMY</sequence>